<proteinExistence type="predicted"/>
<dbReference type="AlphaFoldDB" id="A0A3R7JXP1"/>
<dbReference type="GeneID" id="40332797"/>
<accession>A0A3R7JXP1</accession>
<keyword evidence="1" id="KW-0812">Transmembrane</keyword>
<dbReference type="EMBL" id="MKGL01000458">
    <property type="protein sequence ID" value="RNE98502.1"/>
    <property type="molecule type" value="Genomic_DNA"/>
</dbReference>
<evidence type="ECO:0000313" key="3">
    <source>
        <dbReference type="Proteomes" id="UP000283634"/>
    </source>
</evidence>
<dbReference type="RefSeq" id="XP_029234675.1">
    <property type="nucleotide sequence ID" value="XM_029385589.1"/>
</dbReference>
<feature type="transmembrane region" description="Helical" evidence="1">
    <location>
        <begin position="69"/>
        <end position="87"/>
    </location>
</feature>
<evidence type="ECO:0000313" key="2">
    <source>
        <dbReference type="EMBL" id="RNE98502.1"/>
    </source>
</evidence>
<comment type="caution">
    <text evidence="2">The sequence shown here is derived from an EMBL/GenBank/DDBJ whole genome shotgun (WGS) entry which is preliminary data.</text>
</comment>
<sequence length="183" mass="20130">MATILESNSFCDVLPTVMLRVEPAPVAMQHHFIVSARHGYMLPVHNYTCQVRLFFEQMPAEEMVRMQDVFALGLPLAFLLLAAPFLLWRIDLLPGYLVDIDVISWLWYLPYLLRDAVIKAAVGGRHGALGDLPQPTRSCATASAGETASSPHAGDRASARHARWPHTARAVSAAVAARDIRGC</sequence>
<reference evidence="2 3" key="1">
    <citation type="journal article" date="2018" name="BMC Genomics">
        <title>Genomic comparison of Trypanosoma conorhini and Trypanosoma rangeli to Trypanosoma cruzi strains of high and low virulence.</title>
        <authorList>
            <person name="Bradwell K.R."/>
            <person name="Koparde V.N."/>
            <person name="Matveyev A.V."/>
            <person name="Serrano M.G."/>
            <person name="Alves J.M."/>
            <person name="Parikh H."/>
            <person name="Huang B."/>
            <person name="Lee V."/>
            <person name="Espinosa-Alvarez O."/>
            <person name="Ortiz P.A."/>
            <person name="Costa-Martins A.G."/>
            <person name="Teixeira M.M."/>
            <person name="Buck G.A."/>
        </authorList>
    </citation>
    <scope>NUCLEOTIDE SEQUENCE [LARGE SCALE GENOMIC DNA]</scope>
    <source>
        <strain evidence="2 3">AM80</strain>
    </source>
</reference>
<protein>
    <submittedName>
        <fullName evidence="2">Uncharacterized protein</fullName>
    </submittedName>
</protein>
<keyword evidence="1" id="KW-0472">Membrane</keyword>
<dbReference type="VEuPathDB" id="TriTrypDB:TRSC58_06363"/>
<gene>
    <name evidence="2" type="ORF">TraAM80_08864</name>
</gene>
<evidence type="ECO:0000256" key="1">
    <source>
        <dbReference type="SAM" id="Phobius"/>
    </source>
</evidence>
<keyword evidence="3" id="KW-1185">Reference proteome</keyword>
<name>A0A3R7JXP1_TRYRA</name>
<keyword evidence="1" id="KW-1133">Transmembrane helix</keyword>
<organism evidence="2 3">
    <name type="scientific">Trypanosoma rangeli</name>
    <dbReference type="NCBI Taxonomy" id="5698"/>
    <lineage>
        <taxon>Eukaryota</taxon>
        <taxon>Discoba</taxon>
        <taxon>Euglenozoa</taxon>
        <taxon>Kinetoplastea</taxon>
        <taxon>Metakinetoplastina</taxon>
        <taxon>Trypanosomatida</taxon>
        <taxon>Trypanosomatidae</taxon>
        <taxon>Trypanosoma</taxon>
        <taxon>Herpetosoma</taxon>
    </lineage>
</organism>
<dbReference type="Proteomes" id="UP000283634">
    <property type="component" value="Unassembled WGS sequence"/>
</dbReference>